<protein>
    <submittedName>
        <fullName evidence="1">Uncharacterized protein</fullName>
    </submittedName>
</protein>
<name>A0A2S6HGW6_9GAMM</name>
<dbReference type="Proteomes" id="UP000240010">
    <property type="component" value="Unassembled WGS sequence"/>
</dbReference>
<organism evidence="1 2">
    <name type="scientific">Methylobacter tundripaludum</name>
    <dbReference type="NCBI Taxonomy" id="173365"/>
    <lineage>
        <taxon>Bacteria</taxon>
        <taxon>Pseudomonadati</taxon>
        <taxon>Pseudomonadota</taxon>
        <taxon>Gammaproteobacteria</taxon>
        <taxon>Methylococcales</taxon>
        <taxon>Methylococcaceae</taxon>
        <taxon>Methylobacter</taxon>
    </lineage>
</organism>
<reference evidence="1 2" key="1">
    <citation type="submission" date="2018-02" db="EMBL/GenBank/DDBJ databases">
        <title>Subsurface microbial communities from deep shales in Ohio and West Virginia, USA.</title>
        <authorList>
            <person name="Wrighton K."/>
        </authorList>
    </citation>
    <scope>NUCLEOTIDE SEQUENCE [LARGE SCALE GENOMIC DNA]</scope>
    <source>
        <strain evidence="1 2">OWC-DMM</strain>
    </source>
</reference>
<sequence length="38" mass="4304">MNQAIHVLLTEDEESATFITIAMTIPHTFTFTESNPDH</sequence>
<gene>
    <name evidence="1" type="ORF">B0F87_103324</name>
</gene>
<evidence type="ECO:0000313" key="2">
    <source>
        <dbReference type="Proteomes" id="UP000240010"/>
    </source>
</evidence>
<proteinExistence type="predicted"/>
<comment type="caution">
    <text evidence="1">The sequence shown here is derived from an EMBL/GenBank/DDBJ whole genome shotgun (WGS) entry which is preliminary data.</text>
</comment>
<accession>A0A2S6HGW6</accession>
<dbReference type="EMBL" id="PTIZ01000003">
    <property type="protein sequence ID" value="PPK76717.1"/>
    <property type="molecule type" value="Genomic_DNA"/>
</dbReference>
<evidence type="ECO:0000313" key="1">
    <source>
        <dbReference type="EMBL" id="PPK76717.1"/>
    </source>
</evidence>
<dbReference type="AlphaFoldDB" id="A0A2S6HGW6"/>